<dbReference type="GO" id="GO:0009143">
    <property type="term" value="P:nucleoside triphosphate catabolic process"/>
    <property type="evidence" value="ECO:0007669"/>
    <property type="project" value="InterPro"/>
</dbReference>
<proteinExistence type="predicted"/>
<dbReference type="InterPro" id="IPR025984">
    <property type="entry name" value="DCTPP"/>
</dbReference>
<comment type="caution">
    <text evidence="1">The sequence shown here is derived from an EMBL/GenBank/DDBJ whole genome shotgun (WGS) entry which is preliminary data.</text>
</comment>
<reference evidence="1 2" key="1">
    <citation type="submission" date="2020-04" db="EMBL/GenBank/DDBJ databases">
        <authorList>
            <person name="Zhang R."/>
            <person name="Schippers A."/>
        </authorList>
    </citation>
    <scope>NUCLEOTIDE SEQUENCE [LARGE SCALE GENOMIC DNA]</scope>
    <source>
        <strain evidence="1 2">DSM 109850</strain>
    </source>
</reference>
<evidence type="ECO:0008006" key="3">
    <source>
        <dbReference type="Google" id="ProtNLM"/>
    </source>
</evidence>
<name>A0A7Y0L0C6_9FIRM</name>
<keyword evidence="2" id="KW-1185">Reference proteome</keyword>
<dbReference type="GO" id="GO:0047429">
    <property type="term" value="F:nucleoside triphosphate diphosphatase activity"/>
    <property type="evidence" value="ECO:0007669"/>
    <property type="project" value="InterPro"/>
</dbReference>
<evidence type="ECO:0000313" key="1">
    <source>
        <dbReference type="EMBL" id="NMP20937.1"/>
    </source>
</evidence>
<dbReference type="AlphaFoldDB" id="A0A7Y0L0C6"/>
<protein>
    <recommendedName>
        <fullName evidence="3">MazG-like family protein</fullName>
    </recommendedName>
</protein>
<dbReference type="Proteomes" id="UP000533476">
    <property type="component" value="Unassembled WGS sequence"/>
</dbReference>
<organism evidence="1 2">
    <name type="scientific">Sulfobacillus harzensis</name>
    <dbReference type="NCBI Taxonomy" id="2729629"/>
    <lineage>
        <taxon>Bacteria</taxon>
        <taxon>Bacillati</taxon>
        <taxon>Bacillota</taxon>
        <taxon>Clostridia</taxon>
        <taxon>Eubacteriales</taxon>
        <taxon>Clostridiales Family XVII. Incertae Sedis</taxon>
        <taxon>Sulfobacillus</taxon>
    </lineage>
</organism>
<accession>A0A7Y0L0C6</accession>
<sequence>MIGDAGSARKLMAIEWLKAELLSEEGDLFRALINGPEDRVRDALSGILITTYVLGMRLGISPPRLEDRAIQRLNRSLTEDQELEEWFGDLSRLARYLSRREG</sequence>
<dbReference type="EMBL" id="JABBVZ010000002">
    <property type="protein sequence ID" value="NMP20937.1"/>
    <property type="molecule type" value="Genomic_DNA"/>
</dbReference>
<dbReference type="RefSeq" id="WP_169095777.1">
    <property type="nucleotide sequence ID" value="NZ_JABBVZ010000002.1"/>
</dbReference>
<dbReference type="Pfam" id="PF12643">
    <property type="entry name" value="MazG-like"/>
    <property type="match status" value="1"/>
</dbReference>
<gene>
    <name evidence="1" type="ORF">HIJ39_01010</name>
</gene>
<evidence type="ECO:0000313" key="2">
    <source>
        <dbReference type="Proteomes" id="UP000533476"/>
    </source>
</evidence>